<feature type="transmembrane region" description="Helical" evidence="8">
    <location>
        <begin position="349"/>
        <end position="371"/>
    </location>
</feature>
<feature type="transmembrane region" description="Helical" evidence="8">
    <location>
        <begin position="290"/>
        <end position="312"/>
    </location>
</feature>
<dbReference type="PANTHER" id="PTHR31595:SF33">
    <property type="entry name" value="OS02G0468100 PROTEIN"/>
    <property type="match status" value="1"/>
</dbReference>
<evidence type="ECO:0000256" key="1">
    <source>
        <dbReference type="ARBA" id="ARBA00004141"/>
    </source>
</evidence>
<reference evidence="10" key="1">
    <citation type="submission" date="2015-04" db="UniProtKB">
        <authorList>
            <consortium name="EnsemblPlants"/>
        </authorList>
    </citation>
    <scope>IDENTIFICATION</scope>
</reference>
<evidence type="ECO:0000256" key="2">
    <source>
        <dbReference type="ARBA" id="ARBA00007282"/>
    </source>
</evidence>
<keyword evidence="3" id="KW-0808">Transferase</keyword>
<dbReference type="InterPro" id="IPR044851">
    <property type="entry name" value="Wax_synthase"/>
</dbReference>
<feature type="transmembrane region" description="Helical" evidence="8">
    <location>
        <begin position="124"/>
        <end position="144"/>
    </location>
</feature>
<comment type="subcellular location">
    <subcellularLocation>
        <location evidence="1">Membrane</location>
        <topology evidence="1">Multi-pass membrane protein</topology>
    </subcellularLocation>
</comment>
<feature type="transmembrane region" description="Helical" evidence="8">
    <location>
        <begin position="156"/>
        <end position="181"/>
    </location>
</feature>
<keyword evidence="11" id="KW-1185">Reference proteome</keyword>
<dbReference type="Pfam" id="PF13813">
    <property type="entry name" value="MBOAT_2"/>
    <property type="match status" value="1"/>
</dbReference>
<feature type="transmembrane region" description="Helical" evidence="8">
    <location>
        <begin position="60"/>
        <end position="77"/>
    </location>
</feature>
<keyword evidence="7" id="KW-0012">Acyltransferase</keyword>
<dbReference type="Gramene" id="OMERI02G15820.1">
    <property type="protein sequence ID" value="OMERI02G15820.1"/>
    <property type="gene ID" value="OMERI02G15820"/>
</dbReference>
<dbReference type="GO" id="GO:0016020">
    <property type="term" value="C:membrane"/>
    <property type="evidence" value="ECO:0007669"/>
    <property type="project" value="UniProtKB-SubCell"/>
</dbReference>
<accession>A0A0E0CK81</accession>
<dbReference type="GO" id="GO:0008374">
    <property type="term" value="F:O-acyltransferase activity"/>
    <property type="evidence" value="ECO:0007669"/>
    <property type="project" value="InterPro"/>
</dbReference>
<evidence type="ECO:0000256" key="5">
    <source>
        <dbReference type="ARBA" id="ARBA00022989"/>
    </source>
</evidence>
<evidence type="ECO:0000313" key="11">
    <source>
        <dbReference type="Proteomes" id="UP000008021"/>
    </source>
</evidence>
<feature type="transmembrane region" description="Helical" evidence="8">
    <location>
        <begin position="34"/>
        <end position="53"/>
    </location>
</feature>
<dbReference type="AlphaFoldDB" id="A0A0E0CK81"/>
<comment type="similarity">
    <text evidence="2">Belongs to the wax synthase family.</text>
</comment>
<evidence type="ECO:0000259" key="9">
    <source>
        <dbReference type="Pfam" id="PF13813"/>
    </source>
</evidence>
<feature type="domain" description="Wax synthase" evidence="9">
    <location>
        <begin position="186"/>
        <end position="265"/>
    </location>
</feature>
<organism evidence="10">
    <name type="scientific">Oryza meridionalis</name>
    <dbReference type="NCBI Taxonomy" id="40149"/>
    <lineage>
        <taxon>Eukaryota</taxon>
        <taxon>Viridiplantae</taxon>
        <taxon>Streptophyta</taxon>
        <taxon>Embryophyta</taxon>
        <taxon>Tracheophyta</taxon>
        <taxon>Spermatophyta</taxon>
        <taxon>Magnoliopsida</taxon>
        <taxon>Liliopsida</taxon>
        <taxon>Poales</taxon>
        <taxon>Poaceae</taxon>
        <taxon>BOP clade</taxon>
        <taxon>Oryzoideae</taxon>
        <taxon>Oryzeae</taxon>
        <taxon>Oryzinae</taxon>
        <taxon>Oryza</taxon>
    </lineage>
</organism>
<evidence type="ECO:0000256" key="4">
    <source>
        <dbReference type="ARBA" id="ARBA00022692"/>
    </source>
</evidence>
<dbReference type="PANTHER" id="PTHR31595">
    <property type="entry name" value="LONG-CHAIN-ALCOHOL O-FATTY-ACYLTRANSFERASE 3-RELATED"/>
    <property type="match status" value="1"/>
</dbReference>
<sequence>MRHAAAAVPLATTVAMLYARLAASLTGPGPRRLAALLPAMALLPVLPLALPYYSYRGFSAFVFVWLGEFKLLLLAFGRGPLYPALRPLPFVFTAALPVKLVDAAAAAAGASASRPPPAAPAATFKFVVSSAVKVGAMAAIVRVLHAKEEMHRYAAFSLNAVFMYCFLDVVLPALGAAGVALGMEMEPQFDRPYLSASLRDFWGRRWNLVASAVLRAAVYDPVRARSGAPAAGVLAAFLVSGLMHEVVILYLTSRAPTGRVTAFFALHGACVCAERWWCARRRRREARPPLPRAVAAPLVLGFVAGTAFWLFFPAIYGGGMDDLACVCVERWWCARRRRREARPPLPRAVAAPLVLGFVAGTAFWLFFPAIYGGGMDDLYLAEIAGFAKGLGLGGSWTGENEF</sequence>
<evidence type="ECO:0000256" key="8">
    <source>
        <dbReference type="SAM" id="Phobius"/>
    </source>
</evidence>
<keyword evidence="6 8" id="KW-0472">Membrane</keyword>
<reference evidence="10" key="2">
    <citation type="submission" date="2018-05" db="EMBL/GenBank/DDBJ databases">
        <title>OmerRS3 (Oryza meridionalis Reference Sequence Version 3).</title>
        <authorList>
            <person name="Zhang J."/>
            <person name="Kudrna D."/>
            <person name="Lee S."/>
            <person name="Talag J."/>
            <person name="Welchert J."/>
            <person name="Wing R.A."/>
        </authorList>
    </citation>
    <scope>NUCLEOTIDE SEQUENCE [LARGE SCALE GENOMIC DNA]</scope>
    <source>
        <strain evidence="10">cv. OR44</strain>
    </source>
</reference>
<dbReference type="PIRSF" id="PIRSF037006">
    <property type="entry name" value="Wax_synthase"/>
    <property type="match status" value="1"/>
</dbReference>
<evidence type="ECO:0000313" key="10">
    <source>
        <dbReference type="EnsemblPlants" id="OMERI02G15820.1"/>
    </source>
</evidence>
<dbReference type="InterPro" id="IPR032805">
    <property type="entry name" value="Wax_synthase_dom"/>
</dbReference>
<feature type="transmembrane region" description="Helical" evidence="8">
    <location>
        <begin position="230"/>
        <end position="251"/>
    </location>
</feature>
<dbReference type="InterPro" id="IPR017088">
    <property type="entry name" value="Wax_synthase_Magnoliopsida"/>
</dbReference>
<evidence type="ECO:0000256" key="6">
    <source>
        <dbReference type="ARBA" id="ARBA00023136"/>
    </source>
</evidence>
<protein>
    <recommendedName>
        <fullName evidence="9">Wax synthase domain-containing protein</fullName>
    </recommendedName>
</protein>
<keyword evidence="4 8" id="KW-0812">Transmembrane</keyword>
<name>A0A0E0CK81_9ORYZ</name>
<keyword evidence="5 8" id="KW-1133">Transmembrane helix</keyword>
<dbReference type="Proteomes" id="UP000008021">
    <property type="component" value="Chromosome 2"/>
</dbReference>
<evidence type="ECO:0000256" key="7">
    <source>
        <dbReference type="ARBA" id="ARBA00023315"/>
    </source>
</evidence>
<dbReference type="GO" id="GO:0006629">
    <property type="term" value="P:lipid metabolic process"/>
    <property type="evidence" value="ECO:0007669"/>
    <property type="project" value="InterPro"/>
</dbReference>
<evidence type="ECO:0000256" key="3">
    <source>
        <dbReference type="ARBA" id="ARBA00022679"/>
    </source>
</evidence>
<dbReference type="EnsemblPlants" id="OMERI02G15820.1">
    <property type="protein sequence ID" value="OMERI02G15820.1"/>
    <property type="gene ID" value="OMERI02G15820"/>
</dbReference>
<dbReference type="STRING" id="40149.A0A0E0CK81"/>
<proteinExistence type="inferred from homology"/>
<dbReference type="eggNOG" id="ENOG502SGJ4">
    <property type="taxonomic scope" value="Eukaryota"/>
</dbReference>
<dbReference type="HOGENOM" id="CLU_045902_1_0_1"/>